<dbReference type="NCBIfam" id="TIGR04183">
    <property type="entry name" value="Por_Secre_tail"/>
    <property type="match status" value="1"/>
</dbReference>
<name>A0ABU3U326_9FLAO</name>
<protein>
    <submittedName>
        <fullName evidence="2">T9SS type A sorting domain-containing protein</fullName>
    </submittedName>
</protein>
<evidence type="ECO:0000313" key="3">
    <source>
        <dbReference type="Proteomes" id="UP001268651"/>
    </source>
</evidence>
<evidence type="ECO:0000256" key="1">
    <source>
        <dbReference type="ARBA" id="ARBA00022729"/>
    </source>
</evidence>
<reference evidence="2 3" key="1">
    <citation type="submission" date="2023-10" db="EMBL/GenBank/DDBJ databases">
        <title>Marimonas sp. nov. isolated from tidal mud flat.</title>
        <authorList>
            <person name="Jaincy N.J."/>
            <person name="Srinivasan S."/>
            <person name="Lee S.-S."/>
        </authorList>
    </citation>
    <scope>NUCLEOTIDE SEQUENCE [LARGE SCALE GENOMIC DNA]</scope>
    <source>
        <strain evidence="2 3">MJ-SS3</strain>
    </source>
</reference>
<keyword evidence="3" id="KW-1185">Reference proteome</keyword>
<dbReference type="Proteomes" id="UP001268651">
    <property type="component" value="Unassembled WGS sequence"/>
</dbReference>
<dbReference type="EMBL" id="JAWHTF010000001">
    <property type="protein sequence ID" value="MDU8884810.1"/>
    <property type="molecule type" value="Genomic_DNA"/>
</dbReference>
<sequence length="791" mass="86512">MIKKQTLIVLIFLCINFSGFGQVIFSNLITGNNPNNFDPYINGQIIDPNITVSGIGRGTGINGFNGNDRYNARDWNLSALDIDDYFYFTITPNTGYEIDFISFEYTGQSSQQGPVNIAVRSSLDGYTNNIGTGIIAGAVIDLSAPAFQNINSTITFRVYAWGGMNNNGTFSINDFAFNGRLNTFCSSTSTWDGASWSLPPSLSTHVIINGDYNTTTNGSFSSCSLIVNSGSTLIVDDGSYVLVENDVTIYGDIIVRTSGSLVQVNDSGTFTLDPSGNATVEKETAEMKQWYEYTYWSSPTETETVGAGLSDAQSNRRFGFNGANYLDSQKEIGNSNSYTPGQDDIDDNNNDWFILSDSDPMVPGMGYASTHNQVIFNSSPCYTDNNPTTPCQFTYTFEGAFNTGIISVPVYRNDSELNDNNWNFIGNPYPSAIDANLFLAANSVIDTVDQGGIDGVIYFWSQTTPPSRSNNGNQVENFSQADYAIINASGENPGGDNVTPDRFIPSGQGFFVAYSNSGAVDSTNGSIKQGTVTFNNAMRVNGNNTQFFRNSNSKENSEPNKLSIKLTSDNGVFNQILVAYVNGASDDFDGLTYDAPRNLSTGAYSILYSIIENNDKKFAIQGKDPNSLDLDETIAIGFDTSIDVATLYTLSIAQIEGNFFNNNTVYLKDYDMNTIHNLSDSDYTFTSEVGEFKDRFEIVFNDASLGINQNDIEANTVTIIELDADHVKFKASNNLNILNVQLFDVLGRQLYNFKGNNNVEIYNLSSLSQATYIAKIELSNGAIVTKKAVKK</sequence>
<gene>
    <name evidence="2" type="ORF">RXV94_01475</name>
</gene>
<proteinExistence type="predicted"/>
<evidence type="ECO:0000313" key="2">
    <source>
        <dbReference type="EMBL" id="MDU8884810.1"/>
    </source>
</evidence>
<comment type="caution">
    <text evidence="2">The sequence shown here is derived from an EMBL/GenBank/DDBJ whole genome shotgun (WGS) entry which is preliminary data.</text>
</comment>
<keyword evidence="1" id="KW-0732">Signal</keyword>
<dbReference type="InterPro" id="IPR026444">
    <property type="entry name" value="Secre_tail"/>
</dbReference>
<dbReference type="RefSeq" id="WP_316660582.1">
    <property type="nucleotide sequence ID" value="NZ_JAWHTF010000001.1"/>
</dbReference>
<accession>A0ABU3U326</accession>
<organism evidence="2 3">
    <name type="scientific">Gilvirhabdus luticola</name>
    <dbReference type="NCBI Taxonomy" id="3079858"/>
    <lineage>
        <taxon>Bacteria</taxon>
        <taxon>Pseudomonadati</taxon>
        <taxon>Bacteroidota</taxon>
        <taxon>Flavobacteriia</taxon>
        <taxon>Flavobacteriales</taxon>
        <taxon>Flavobacteriaceae</taxon>
        <taxon>Gilvirhabdus</taxon>
    </lineage>
</organism>